<dbReference type="Proteomes" id="UP000474024">
    <property type="component" value="Unassembled WGS sequence"/>
</dbReference>
<comment type="caution">
    <text evidence="4">The sequence shown here is derived from an EMBL/GenBank/DDBJ whole genome shotgun (WGS) entry which is preliminary data.</text>
</comment>
<dbReference type="GO" id="GO:0003841">
    <property type="term" value="F:1-acylglycerol-3-phosphate O-acyltransferase activity"/>
    <property type="evidence" value="ECO:0007669"/>
    <property type="project" value="TreeGrafter"/>
</dbReference>
<dbReference type="RefSeq" id="WP_154428598.1">
    <property type="nucleotide sequence ID" value="NZ_VUNI01000003.1"/>
</dbReference>
<name>A0A6L5YP87_9FIRM</name>
<dbReference type="EMBL" id="VUNI01000003">
    <property type="protein sequence ID" value="MST73942.1"/>
    <property type="molecule type" value="Genomic_DNA"/>
</dbReference>
<reference evidence="4 5" key="1">
    <citation type="submission" date="2019-08" db="EMBL/GenBank/DDBJ databases">
        <title>In-depth cultivation of the pig gut microbiome towards novel bacterial diversity and tailored functional studies.</title>
        <authorList>
            <person name="Wylensek D."/>
            <person name="Hitch T.C.A."/>
            <person name="Clavel T."/>
        </authorList>
    </citation>
    <scope>NUCLEOTIDE SEQUENCE [LARGE SCALE GENOMIC DNA]</scope>
    <source>
        <strain evidence="4 5">MUC/MUC-530-WT-4D</strain>
    </source>
</reference>
<evidence type="ECO:0000256" key="2">
    <source>
        <dbReference type="ARBA" id="ARBA00023315"/>
    </source>
</evidence>
<dbReference type="Pfam" id="PF01553">
    <property type="entry name" value="Acyltransferase"/>
    <property type="match status" value="1"/>
</dbReference>
<dbReference type="PANTHER" id="PTHR10434:SF11">
    <property type="entry name" value="1-ACYL-SN-GLYCEROL-3-PHOSPHATE ACYLTRANSFERASE"/>
    <property type="match status" value="1"/>
</dbReference>
<protein>
    <submittedName>
        <fullName evidence="4">1-acyl-sn-glycerol-3-phosphate acyltransferase</fullName>
    </submittedName>
</protein>
<evidence type="ECO:0000313" key="5">
    <source>
        <dbReference type="Proteomes" id="UP000474024"/>
    </source>
</evidence>
<evidence type="ECO:0000313" key="4">
    <source>
        <dbReference type="EMBL" id="MST73942.1"/>
    </source>
</evidence>
<dbReference type="GO" id="GO:0006654">
    <property type="term" value="P:phosphatidic acid biosynthetic process"/>
    <property type="evidence" value="ECO:0007669"/>
    <property type="project" value="TreeGrafter"/>
</dbReference>
<keyword evidence="1 4" id="KW-0808">Transferase</keyword>
<dbReference type="SUPFAM" id="SSF69593">
    <property type="entry name" value="Glycerol-3-phosphate (1)-acyltransferase"/>
    <property type="match status" value="1"/>
</dbReference>
<evidence type="ECO:0000256" key="1">
    <source>
        <dbReference type="ARBA" id="ARBA00022679"/>
    </source>
</evidence>
<dbReference type="CDD" id="cd07989">
    <property type="entry name" value="LPLAT_AGPAT-like"/>
    <property type="match status" value="1"/>
</dbReference>
<dbReference type="InterPro" id="IPR002123">
    <property type="entry name" value="Plipid/glycerol_acylTrfase"/>
</dbReference>
<sequence length="238" mass="27575">MLKLLYVIFMNLHRAPYMISKMRTYADHPEKYSEERRYSLVLHAIYLMNKTGKIHTVAFGTENLPKDSGYIMYPNHQGKYDVLGIMYTHGDPCTFVMDKKKSNTILVREFVDLVQAKRLEKDNPRQGIHIITDVAKDVAAGKKYILFPEGGYEFNNRNKVCDFKAGSFKIALKSKAPIVPIALIDSYKVFNSFHIGPITTYVYYLEPITYEEYKDLKTQEIAALVKERIEQKIKEVRG</sequence>
<accession>A0A6L5YP87</accession>
<evidence type="ECO:0000259" key="3">
    <source>
        <dbReference type="SMART" id="SM00563"/>
    </source>
</evidence>
<dbReference type="SMART" id="SM00563">
    <property type="entry name" value="PlsC"/>
    <property type="match status" value="1"/>
</dbReference>
<proteinExistence type="predicted"/>
<keyword evidence="2 4" id="KW-0012">Acyltransferase</keyword>
<dbReference type="PANTHER" id="PTHR10434">
    <property type="entry name" value="1-ACYL-SN-GLYCEROL-3-PHOSPHATE ACYLTRANSFERASE"/>
    <property type="match status" value="1"/>
</dbReference>
<feature type="domain" description="Phospholipid/glycerol acyltransferase" evidence="3">
    <location>
        <begin position="70"/>
        <end position="186"/>
    </location>
</feature>
<gene>
    <name evidence="4" type="ORF">FYJ75_02680</name>
</gene>
<dbReference type="AlphaFoldDB" id="A0A6L5YP87"/>
<organism evidence="4 5">
    <name type="scientific">Roseburia porci</name>
    <dbReference type="NCBI Taxonomy" id="2605790"/>
    <lineage>
        <taxon>Bacteria</taxon>
        <taxon>Bacillati</taxon>
        <taxon>Bacillota</taxon>
        <taxon>Clostridia</taxon>
        <taxon>Lachnospirales</taxon>
        <taxon>Lachnospiraceae</taxon>
        <taxon>Roseburia</taxon>
    </lineage>
</organism>
<keyword evidence="5" id="KW-1185">Reference proteome</keyword>